<proteinExistence type="predicted"/>
<gene>
    <name evidence="3" type="ORF">I206_07547</name>
    <name evidence="4" type="ORF">I206_106562</name>
</gene>
<feature type="domain" description="BTB" evidence="2">
    <location>
        <begin position="43"/>
        <end position="100"/>
    </location>
</feature>
<evidence type="ECO:0000313" key="4">
    <source>
        <dbReference type="EMBL" id="WWC72600.1"/>
    </source>
</evidence>
<dbReference type="SUPFAM" id="SSF54695">
    <property type="entry name" value="POZ domain"/>
    <property type="match status" value="1"/>
</dbReference>
<dbReference type="KEGG" id="kpin:30175916"/>
<dbReference type="InterPro" id="IPR000210">
    <property type="entry name" value="BTB/POZ_dom"/>
</dbReference>
<dbReference type="EMBL" id="KI894016">
    <property type="protein sequence ID" value="OCF46692.1"/>
    <property type="molecule type" value="Genomic_DNA"/>
</dbReference>
<dbReference type="PROSITE" id="PS50097">
    <property type="entry name" value="BTB"/>
    <property type="match status" value="1"/>
</dbReference>
<evidence type="ECO:0000256" key="1">
    <source>
        <dbReference type="SAM" id="MobiDB-lite"/>
    </source>
</evidence>
<dbReference type="InterPro" id="IPR011333">
    <property type="entry name" value="SKP1/BTB/POZ_sf"/>
</dbReference>
<evidence type="ECO:0000313" key="3">
    <source>
        <dbReference type="EMBL" id="OCF46692.1"/>
    </source>
</evidence>
<dbReference type="OrthoDB" id="2574774at2759"/>
<dbReference type="GeneID" id="30175916"/>
<reference evidence="4" key="4">
    <citation type="submission" date="2024-02" db="EMBL/GenBank/DDBJ databases">
        <title>Comparative genomics of Cryptococcus and Kwoniella reveals pathogenesis evolution and contrasting modes of karyotype evolution via chromosome fusion or intercentromeric recombination.</title>
        <authorList>
            <person name="Coelho M.A."/>
            <person name="David-Palma M."/>
            <person name="Shea T."/>
            <person name="Bowers K."/>
            <person name="McGinley-Smith S."/>
            <person name="Mohammad A.W."/>
            <person name="Gnirke A."/>
            <person name="Yurkov A.M."/>
            <person name="Nowrousian M."/>
            <person name="Sun S."/>
            <person name="Cuomo C.A."/>
            <person name="Heitman J."/>
        </authorList>
    </citation>
    <scope>NUCLEOTIDE SEQUENCE</scope>
    <source>
        <strain evidence="4">CBS 10737</strain>
    </source>
</reference>
<sequence length="264" mass="29552">MPESSSLSPKRPASDDLSHEGMKKAKSPTKINKYNKDYQDPEADVTLVASDGYQFKVSSYVLKAASTVFRDMFIIGDNASREVSLTDKTFEGSRTLAMFLAVCHGKPIFPPTDKLQGYDSLVSFARKYDAPMVTQQLTTAVYQWYHDHAYSPFDIFKLGCSLDQPRMVAFAIRNSGNYVWVCDENASAEALANFKDPVKTVENVPSIPLLNLYTWNFKSFKAIPDEYKWALSRAQHGPGGTFKTDLGEIADGFFSLMKLMGKIE</sequence>
<dbReference type="Pfam" id="PF00651">
    <property type="entry name" value="BTB"/>
    <property type="match status" value="1"/>
</dbReference>
<dbReference type="STRING" id="1296096.A0A1B9HTU5"/>
<accession>A0A1B9HTU5</accession>
<evidence type="ECO:0000313" key="5">
    <source>
        <dbReference type="Proteomes" id="UP000094020"/>
    </source>
</evidence>
<name>A0A1B9HTU5_9TREE</name>
<protein>
    <recommendedName>
        <fullName evidence="2">BTB domain-containing protein</fullName>
    </recommendedName>
</protein>
<organism evidence="3">
    <name type="scientific">Kwoniella pini CBS 10737</name>
    <dbReference type="NCBI Taxonomy" id="1296096"/>
    <lineage>
        <taxon>Eukaryota</taxon>
        <taxon>Fungi</taxon>
        <taxon>Dikarya</taxon>
        <taxon>Basidiomycota</taxon>
        <taxon>Agaricomycotina</taxon>
        <taxon>Tremellomycetes</taxon>
        <taxon>Tremellales</taxon>
        <taxon>Cryptococcaceae</taxon>
        <taxon>Kwoniella</taxon>
    </lineage>
</organism>
<dbReference type="Proteomes" id="UP000094020">
    <property type="component" value="Chromosome 9"/>
</dbReference>
<dbReference type="EMBL" id="CP144527">
    <property type="protein sequence ID" value="WWC72600.1"/>
    <property type="molecule type" value="Genomic_DNA"/>
</dbReference>
<keyword evidence="5" id="KW-1185">Reference proteome</keyword>
<feature type="region of interest" description="Disordered" evidence="1">
    <location>
        <begin position="1"/>
        <end position="35"/>
    </location>
</feature>
<feature type="compositionally biased region" description="Basic and acidic residues" evidence="1">
    <location>
        <begin position="12"/>
        <end position="23"/>
    </location>
</feature>
<dbReference type="Gene3D" id="3.30.710.10">
    <property type="entry name" value="Potassium Channel Kv1.1, Chain A"/>
    <property type="match status" value="1"/>
</dbReference>
<dbReference type="CDD" id="cd18186">
    <property type="entry name" value="BTB_POZ_ZBTB_KLHL-like"/>
    <property type="match status" value="1"/>
</dbReference>
<dbReference type="RefSeq" id="XP_019007911.1">
    <property type="nucleotide sequence ID" value="XM_019159239.1"/>
</dbReference>
<dbReference type="AlphaFoldDB" id="A0A1B9HTU5"/>
<reference evidence="3" key="3">
    <citation type="submission" date="2016-07" db="EMBL/GenBank/DDBJ databases">
        <title>Evolution of pathogenesis and genome organization in the Tremellales.</title>
        <authorList>
            <person name="Cuomo C."/>
            <person name="Litvintseva A."/>
            <person name="Heitman J."/>
            <person name="Chen Y."/>
            <person name="Sun S."/>
            <person name="Springer D."/>
            <person name="Dromer F."/>
            <person name="Young S."/>
            <person name="Zeng Q."/>
            <person name="Chapman S."/>
            <person name="Gujja S."/>
            <person name="Saif S."/>
            <person name="Birren B."/>
        </authorList>
    </citation>
    <scope>NUCLEOTIDE SEQUENCE</scope>
    <source>
        <strain evidence="3">CBS 10737</strain>
    </source>
</reference>
<reference evidence="4" key="2">
    <citation type="submission" date="2013-07" db="EMBL/GenBank/DDBJ databases">
        <authorList>
            <consortium name="The Broad Institute Genome Sequencing Platform"/>
            <person name="Cuomo C."/>
            <person name="Litvintseva A."/>
            <person name="Chen Y."/>
            <person name="Heitman J."/>
            <person name="Sun S."/>
            <person name="Springer D."/>
            <person name="Dromer F."/>
            <person name="Young S.K."/>
            <person name="Zeng Q."/>
            <person name="Gargeya S."/>
            <person name="Fitzgerald M."/>
            <person name="Abouelleil A."/>
            <person name="Alvarado L."/>
            <person name="Berlin A.M."/>
            <person name="Chapman S.B."/>
            <person name="Dewar J."/>
            <person name="Goldberg J."/>
            <person name="Griggs A."/>
            <person name="Gujja S."/>
            <person name="Hansen M."/>
            <person name="Howarth C."/>
            <person name="Imamovic A."/>
            <person name="Larimer J."/>
            <person name="McCowan C."/>
            <person name="Murphy C."/>
            <person name="Pearson M."/>
            <person name="Priest M."/>
            <person name="Roberts A."/>
            <person name="Saif S."/>
            <person name="Shea T."/>
            <person name="Sykes S."/>
            <person name="Wortman J."/>
            <person name="Nusbaum C."/>
            <person name="Birren B."/>
        </authorList>
    </citation>
    <scope>NUCLEOTIDE SEQUENCE</scope>
    <source>
        <strain evidence="4">CBS 10737</strain>
    </source>
</reference>
<evidence type="ECO:0000259" key="2">
    <source>
        <dbReference type="PROSITE" id="PS50097"/>
    </source>
</evidence>
<reference evidence="3" key="1">
    <citation type="submission" date="2013-07" db="EMBL/GenBank/DDBJ databases">
        <title>The Genome Sequence of Cryptococcus pinus CBS10737.</title>
        <authorList>
            <consortium name="The Broad Institute Genome Sequencing Platform"/>
            <person name="Cuomo C."/>
            <person name="Litvintseva A."/>
            <person name="Chen Y."/>
            <person name="Heitman J."/>
            <person name="Sun S."/>
            <person name="Springer D."/>
            <person name="Dromer F."/>
            <person name="Young S.K."/>
            <person name="Zeng Q."/>
            <person name="Gargeya S."/>
            <person name="Fitzgerald M."/>
            <person name="Abouelleil A."/>
            <person name="Alvarado L."/>
            <person name="Berlin A.M."/>
            <person name="Chapman S.B."/>
            <person name="Dewar J."/>
            <person name="Goldberg J."/>
            <person name="Griggs A."/>
            <person name="Gujja S."/>
            <person name="Hansen M."/>
            <person name="Howarth C."/>
            <person name="Imamovic A."/>
            <person name="Larimer J."/>
            <person name="McCowan C."/>
            <person name="Murphy C."/>
            <person name="Pearson M."/>
            <person name="Priest M."/>
            <person name="Roberts A."/>
            <person name="Saif S."/>
            <person name="Shea T."/>
            <person name="Sykes S."/>
            <person name="Wortman J."/>
            <person name="Nusbaum C."/>
            <person name="Birren B."/>
        </authorList>
    </citation>
    <scope>NUCLEOTIDE SEQUENCE [LARGE SCALE GENOMIC DNA]</scope>
    <source>
        <strain evidence="3">CBS 10737</strain>
    </source>
</reference>